<protein>
    <submittedName>
        <fullName evidence="1 2">Uncharacterized protein</fullName>
    </submittedName>
</protein>
<sequence>MPRAVRALYTLLDATLAVQEHNGASTWNWVVCRCLVCRDAGMQVTRPERDTCVIVLETQDVIV</sequence>
<dbReference type="PaxDb" id="3218-PP1S106_27V6.1"/>
<accession>A0A2K1J868</accession>
<organism evidence="1">
    <name type="scientific">Physcomitrium patens</name>
    <name type="common">Spreading-leaved earth moss</name>
    <name type="synonym">Physcomitrella patens</name>
    <dbReference type="NCBI Taxonomy" id="3218"/>
    <lineage>
        <taxon>Eukaryota</taxon>
        <taxon>Viridiplantae</taxon>
        <taxon>Streptophyta</taxon>
        <taxon>Embryophyta</taxon>
        <taxon>Bryophyta</taxon>
        <taxon>Bryophytina</taxon>
        <taxon>Bryopsida</taxon>
        <taxon>Funariidae</taxon>
        <taxon>Funariales</taxon>
        <taxon>Funariaceae</taxon>
        <taxon>Physcomitrium</taxon>
    </lineage>
</organism>
<dbReference type="InParanoid" id="A0A2K1J868"/>
<evidence type="ECO:0000313" key="3">
    <source>
        <dbReference type="Proteomes" id="UP000006727"/>
    </source>
</evidence>
<reference evidence="2" key="3">
    <citation type="submission" date="2020-12" db="UniProtKB">
        <authorList>
            <consortium name="EnsemblPlants"/>
        </authorList>
    </citation>
    <scope>IDENTIFICATION</scope>
</reference>
<proteinExistence type="predicted"/>
<name>A0A2K1J868_PHYPA</name>
<dbReference type="EMBL" id="ABEU02000016">
    <property type="protein sequence ID" value="PNR37707.1"/>
    <property type="molecule type" value="Genomic_DNA"/>
</dbReference>
<dbReference type="EnsemblPlants" id="Pp3c16_11530V3.1">
    <property type="protein sequence ID" value="PAC:32985798.CDS.1"/>
    <property type="gene ID" value="Pp3c16_11530"/>
</dbReference>
<evidence type="ECO:0000313" key="2">
    <source>
        <dbReference type="EnsemblPlants" id="PAC:32985798.CDS.1"/>
    </source>
</evidence>
<gene>
    <name evidence="1" type="ORF">PHYPA_020816</name>
</gene>
<dbReference type="AlphaFoldDB" id="A0A2K1J868"/>
<dbReference type="Proteomes" id="UP000006727">
    <property type="component" value="Chromosome 16"/>
</dbReference>
<keyword evidence="3" id="KW-1185">Reference proteome</keyword>
<reference evidence="1 3" key="1">
    <citation type="journal article" date="2008" name="Science">
        <title>The Physcomitrella genome reveals evolutionary insights into the conquest of land by plants.</title>
        <authorList>
            <person name="Rensing S."/>
            <person name="Lang D."/>
            <person name="Zimmer A."/>
            <person name="Terry A."/>
            <person name="Salamov A."/>
            <person name="Shapiro H."/>
            <person name="Nishiyama T."/>
            <person name="Perroud P.-F."/>
            <person name="Lindquist E."/>
            <person name="Kamisugi Y."/>
            <person name="Tanahashi T."/>
            <person name="Sakakibara K."/>
            <person name="Fujita T."/>
            <person name="Oishi K."/>
            <person name="Shin-I T."/>
            <person name="Kuroki Y."/>
            <person name="Toyoda A."/>
            <person name="Suzuki Y."/>
            <person name="Hashimoto A."/>
            <person name="Yamaguchi K."/>
            <person name="Sugano A."/>
            <person name="Kohara Y."/>
            <person name="Fujiyama A."/>
            <person name="Anterola A."/>
            <person name="Aoki S."/>
            <person name="Ashton N."/>
            <person name="Barbazuk W.B."/>
            <person name="Barker E."/>
            <person name="Bennetzen J."/>
            <person name="Bezanilla M."/>
            <person name="Blankenship R."/>
            <person name="Cho S.H."/>
            <person name="Dutcher S."/>
            <person name="Estelle M."/>
            <person name="Fawcett J.A."/>
            <person name="Gundlach H."/>
            <person name="Hanada K."/>
            <person name="Heyl A."/>
            <person name="Hicks K.A."/>
            <person name="Hugh J."/>
            <person name="Lohr M."/>
            <person name="Mayer K."/>
            <person name="Melkozernov A."/>
            <person name="Murata T."/>
            <person name="Nelson D."/>
            <person name="Pils B."/>
            <person name="Prigge M."/>
            <person name="Reiss B."/>
            <person name="Renner T."/>
            <person name="Rombauts S."/>
            <person name="Rushton P."/>
            <person name="Sanderfoot A."/>
            <person name="Schween G."/>
            <person name="Shiu S.-H."/>
            <person name="Stueber K."/>
            <person name="Theodoulou F.L."/>
            <person name="Tu H."/>
            <person name="Van de Peer Y."/>
            <person name="Verrier P.J."/>
            <person name="Waters E."/>
            <person name="Wood A."/>
            <person name="Yang L."/>
            <person name="Cove D."/>
            <person name="Cuming A."/>
            <person name="Hasebe M."/>
            <person name="Lucas S."/>
            <person name="Mishler D.B."/>
            <person name="Reski R."/>
            <person name="Grigoriev I."/>
            <person name="Quatrano R.S."/>
            <person name="Boore J.L."/>
        </authorList>
    </citation>
    <scope>NUCLEOTIDE SEQUENCE [LARGE SCALE GENOMIC DNA]</scope>
    <source>
        <strain evidence="2 3">cv. Gransden 2004</strain>
    </source>
</reference>
<evidence type="ECO:0000313" key="1">
    <source>
        <dbReference type="EMBL" id="PNR37707.1"/>
    </source>
</evidence>
<reference evidence="1 3" key="2">
    <citation type="journal article" date="2018" name="Plant J.">
        <title>The Physcomitrella patens chromosome-scale assembly reveals moss genome structure and evolution.</title>
        <authorList>
            <person name="Lang D."/>
            <person name="Ullrich K.K."/>
            <person name="Murat F."/>
            <person name="Fuchs J."/>
            <person name="Jenkins J."/>
            <person name="Haas F.B."/>
            <person name="Piednoel M."/>
            <person name="Gundlach H."/>
            <person name="Van Bel M."/>
            <person name="Meyberg R."/>
            <person name="Vives C."/>
            <person name="Morata J."/>
            <person name="Symeonidi A."/>
            <person name="Hiss M."/>
            <person name="Muchero W."/>
            <person name="Kamisugi Y."/>
            <person name="Saleh O."/>
            <person name="Blanc G."/>
            <person name="Decker E.L."/>
            <person name="van Gessel N."/>
            <person name="Grimwood J."/>
            <person name="Hayes R.D."/>
            <person name="Graham S.W."/>
            <person name="Gunter L.E."/>
            <person name="McDaniel S.F."/>
            <person name="Hoernstein S.N.W."/>
            <person name="Larsson A."/>
            <person name="Li F.W."/>
            <person name="Perroud P.F."/>
            <person name="Phillips J."/>
            <person name="Ranjan P."/>
            <person name="Rokshar D.S."/>
            <person name="Rothfels C.J."/>
            <person name="Schneider L."/>
            <person name="Shu S."/>
            <person name="Stevenson D.W."/>
            <person name="Thummler F."/>
            <person name="Tillich M."/>
            <person name="Villarreal Aguilar J.C."/>
            <person name="Widiez T."/>
            <person name="Wong G.K."/>
            <person name="Wymore A."/>
            <person name="Zhang Y."/>
            <person name="Zimmer A.D."/>
            <person name="Quatrano R.S."/>
            <person name="Mayer K.F.X."/>
            <person name="Goodstein D."/>
            <person name="Casacuberta J.M."/>
            <person name="Vandepoele K."/>
            <person name="Reski R."/>
            <person name="Cuming A.C."/>
            <person name="Tuskan G.A."/>
            <person name="Maumus F."/>
            <person name="Salse J."/>
            <person name="Schmutz J."/>
            <person name="Rensing S.A."/>
        </authorList>
    </citation>
    <scope>NUCLEOTIDE SEQUENCE [LARGE SCALE GENOMIC DNA]</scope>
    <source>
        <strain evidence="2 3">cv. Gransden 2004</strain>
    </source>
</reference>
<dbReference type="Gramene" id="Pp3c16_11530V3.2">
    <property type="protein sequence ID" value="PAC:32985799.CDS.1"/>
    <property type="gene ID" value="Pp3c16_11530"/>
</dbReference>
<dbReference type="Gramene" id="Pp3c16_11530V3.1">
    <property type="protein sequence ID" value="PAC:32985798.CDS.1"/>
    <property type="gene ID" value="Pp3c16_11530"/>
</dbReference>
<dbReference type="EnsemblPlants" id="Pp3c16_11530V3.2">
    <property type="protein sequence ID" value="PAC:32985799.CDS.1"/>
    <property type="gene ID" value="Pp3c16_11530"/>
</dbReference>